<evidence type="ECO:0000256" key="2">
    <source>
        <dbReference type="SAM" id="MobiDB-lite"/>
    </source>
</evidence>
<accession>D8LKT8</accession>
<dbReference type="InterPro" id="IPR036770">
    <property type="entry name" value="Ankyrin_rpt-contain_sf"/>
</dbReference>
<feature type="compositionally biased region" description="Basic and acidic residues" evidence="2">
    <location>
        <begin position="254"/>
        <end position="264"/>
    </location>
</feature>
<keyword evidence="4" id="KW-1185">Reference proteome</keyword>
<keyword evidence="1" id="KW-0040">ANK repeat</keyword>
<dbReference type="eggNOG" id="ENOG502S11V">
    <property type="taxonomic scope" value="Eukaryota"/>
</dbReference>
<proteinExistence type="predicted"/>
<name>D8LKT8_ECTSI</name>
<dbReference type="Pfam" id="PF13857">
    <property type="entry name" value="Ank_5"/>
    <property type="match status" value="1"/>
</dbReference>
<dbReference type="Gene3D" id="1.25.40.20">
    <property type="entry name" value="Ankyrin repeat-containing domain"/>
    <property type="match status" value="1"/>
</dbReference>
<dbReference type="OrthoDB" id="97460at2759"/>
<sequence>MTCVISLGCQVRRERDSDPIKTELMMRRGQLLVRFAREGRLRDMDQVSRSCPRGEMLAWFTVRMFKEACAHNHLQTMRFMVDHGLDVEFHAVLEAVHWLVDGCDEEQDGIDVVPAIDFLVTEAGMPPDVQRKSDFRTPLHVAVRRGLFEAARRLIELGADVNAVAKMAPLGNAKGDVMPLTLAEEPAETDGFRATDDTSPEAGDDVATKGKAAEIAAGAAAVNRYHLTRNDGARDEQGVREEDHDVERMSLAAERGRQCGEETSHVGGVGARSPSPSSRSLCRRRWSRVMASRARICEILVERGARRGWRRAPSEEQVALDKKYAVLLEGDDGRNFCTFSG</sequence>
<dbReference type="PROSITE" id="PS50297">
    <property type="entry name" value="ANK_REP_REGION"/>
    <property type="match status" value="1"/>
</dbReference>
<dbReference type="EMBL" id="FN649760">
    <property type="protein sequence ID" value="CBN80071.1"/>
    <property type="molecule type" value="Genomic_DNA"/>
</dbReference>
<dbReference type="InParanoid" id="D8LKT8"/>
<evidence type="ECO:0000313" key="3">
    <source>
        <dbReference type="EMBL" id="CBN80071.1"/>
    </source>
</evidence>
<reference evidence="3 4" key="1">
    <citation type="journal article" date="2010" name="Nature">
        <title>The Ectocarpus genome and the independent evolution of multicellularity in brown algae.</title>
        <authorList>
            <person name="Cock J.M."/>
            <person name="Sterck L."/>
            <person name="Rouze P."/>
            <person name="Scornet D."/>
            <person name="Allen A.E."/>
            <person name="Amoutzias G."/>
            <person name="Anthouard V."/>
            <person name="Artiguenave F."/>
            <person name="Aury J.M."/>
            <person name="Badger J.H."/>
            <person name="Beszteri B."/>
            <person name="Billiau K."/>
            <person name="Bonnet E."/>
            <person name="Bothwell J.H."/>
            <person name="Bowler C."/>
            <person name="Boyen C."/>
            <person name="Brownlee C."/>
            <person name="Carrano C.J."/>
            <person name="Charrier B."/>
            <person name="Cho G.Y."/>
            <person name="Coelho S.M."/>
            <person name="Collen J."/>
            <person name="Corre E."/>
            <person name="Da Silva C."/>
            <person name="Delage L."/>
            <person name="Delaroque N."/>
            <person name="Dittami S.M."/>
            <person name="Doulbeau S."/>
            <person name="Elias M."/>
            <person name="Farnham G."/>
            <person name="Gachon C.M."/>
            <person name="Gschloessl B."/>
            <person name="Heesch S."/>
            <person name="Jabbari K."/>
            <person name="Jubin C."/>
            <person name="Kawai H."/>
            <person name="Kimura K."/>
            <person name="Kloareg B."/>
            <person name="Kupper F.C."/>
            <person name="Lang D."/>
            <person name="Le Bail A."/>
            <person name="Leblanc C."/>
            <person name="Lerouge P."/>
            <person name="Lohr M."/>
            <person name="Lopez P.J."/>
            <person name="Martens C."/>
            <person name="Maumus F."/>
            <person name="Michel G."/>
            <person name="Miranda-Saavedra D."/>
            <person name="Morales J."/>
            <person name="Moreau H."/>
            <person name="Motomura T."/>
            <person name="Nagasato C."/>
            <person name="Napoli C.A."/>
            <person name="Nelson D.R."/>
            <person name="Nyvall-Collen P."/>
            <person name="Peters A.F."/>
            <person name="Pommier C."/>
            <person name="Potin P."/>
            <person name="Poulain J."/>
            <person name="Quesneville H."/>
            <person name="Read B."/>
            <person name="Rensing S.A."/>
            <person name="Ritter A."/>
            <person name="Rousvoal S."/>
            <person name="Samanta M."/>
            <person name="Samson G."/>
            <person name="Schroeder D.C."/>
            <person name="Segurens B."/>
            <person name="Strittmatter M."/>
            <person name="Tonon T."/>
            <person name="Tregear J.W."/>
            <person name="Valentin K."/>
            <person name="von Dassow P."/>
            <person name="Yamagishi T."/>
            <person name="Van de Peer Y."/>
            <person name="Wincker P."/>
        </authorList>
    </citation>
    <scope>NUCLEOTIDE SEQUENCE [LARGE SCALE GENOMIC DNA]</scope>
    <source>
        <strain evidence="4">Ec32 / CCAP1310/4</strain>
    </source>
</reference>
<evidence type="ECO:0000256" key="1">
    <source>
        <dbReference type="PROSITE-ProRule" id="PRU00023"/>
    </source>
</evidence>
<evidence type="ECO:0000313" key="4">
    <source>
        <dbReference type="Proteomes" id="UP000002630"/>
    </source>
</evidence>
<protein>
    <submittedName>
        <fullName evidence="3">Uncharacterized protein</fullName>
    </submittedName>
</protein>
<feature type="region of interest" description="Disordered" evidence="2">
    <location>
        <begin position="254"/>
        <end position="278"/>
    </location>
</feature>
<organism evidence="3 4">
    <name type="scientific">Ectocarpus siliculosus</name>
    <name type="common">Brown alga</name>
    <name type="synonym">Conferva siliculosa</name>
    <dbReference type="NCBI Taxonomy" id="2880"/>
    <lineage>
        <taxon>Eukaryota</taxon>
        <taxon>Sar</taxon>
        <taxon>Stramenopiles</taxon>
        <taxon>Ochrophyta</taxon>
        <taxon>PX clade</taxon>
        <taxon>Phaeophyceae</taxon>
        <taxon>Ectocarpales</taxon>
        <taxon>Ectocarpaceae</taxon>
        <taxon>Ectocarpus</taxon>
    </lineage>
</organism>
<dbReference type="InterPro" id="IPR002110">
    <property type="entry name" value="Ankyrin_rpt"/>
</dbReference>
<dbReference type="SUPFAM" id="SSF48403">
    <property type="entry name" value="Ankyrin repeat"/>
    <property type="match status" value="1"/>
</dbReference>
<dbReference type="AlphaFoldDB" id="D8LKT8"/>
<dbReference type="Proteomes" id="UP000002630">
    <property type="component" value="Unassembled WGS sequence"/>
</dbReference>
<feature type="repeat" description="ANK" evidence="1">
    <location>
        <begin position="134"/>
        <end position="166"/>
    </location>
</feature>
<dbReference type="PROSITE" id="PS50088">
    <property type="entry name" value="ANK_REPEAT"/>
    <property type="match status" value="1"/>
</dbReference>
<gene>
    <name evidence="3" type="ORF">Esi_0031_0032</name>
</gene>
<dbReference type="SMART" id="SM00248">
    <property type="entry name" value="ANK"/>
    <property type="match status" value="2"/>
</dbReference>